<sequence length="742" mass="80973">MAKILPLRPVQVSLRPITKHSLAFSCDGDLAVAGDDAVQIFAPEFPKLPPPTHAGFIDEADLDDGGEWDDDALGRGTDSQPPQRQPATLHNLGLETRSQYSGASRTIPVSKKPLDPRVNSGLYAAAGEPFPAHTWTKTELQVTQDRDGHRDGLEELFYDVEDEDDEDVVVEDGVRNDNRSAFLGYTPLGSGIGPITGVGGSMNQFVSMAWSPNGLGTNRRPVLAVLTNTGVITVFGDGEEMAALARDAKSEYVQPRNLESWEVLWGVGTGRGLSRPLRLAGAGGCSLHGDGASSRWPYHGPRLDTVCHILRPCMEEVNIGPWNRGEVPGVQIADHDIHGICTHLANDAFVKFEGMVWSHGETRVYRGFLATPMELKPFELSIPRSAKLQIDTHSPNECGSTYPSSRLDPAAFNPIMDIVIHPPNPLNLSSTPHYTLIRLSATSSNTNWLETKHALASSTDDQMPQWALNLSHLLEVKVPQRVNLLQRGTGFDDDEDSAGSVSGDEYDDPDLDDDDEDELGLEPKDGADELEVYPHRFRLWAMAASSGGGVTAVLVTRHNTQRPERQAWHVLRSMVYFEHQSRSRRRRSETQTGDWSSPAERSLSTEGRMFEWMYGQGPGVPTLTMPAAGADLAGAGVDDDDGQATARREIIRVLIEAQQCEVCGAAVQPSQDTTGLTVCTNGHRFGPCGSTGLAVQQPGIARTCGVCGMRTIRVQELVRKMPERRAEILRSPSTRARATQHI</sequence>
<dbReference type="InterPro" id="IPR024761">
    <property type="entry name" value="TFIIIC_delta_N"/>
</dbReference>
<evidence type="ECO:0000259" key="2">
    <source>
        <dbReference type="Pfam" id="PF12657"/>
    </source>
</evidence>
<dbReference type="PANTHER" id="PTHR15496">
    <property type="entry name" value="GENERAL TRANSCRIPTION FACTOR 3C POLYPEPTIDE 4 FAMILY"/>
    <property type="match status" value="1"/>
</dbReference>
<dbReference type="InterPro" id="IPR024764">
    <property type="entry name" value="TFIIIC_Znf"/>
</dbReference>
<feature type="region of interest" description="Disordered" evidence="1">
    <location>
        <begin position="45"/>
        <end position="94"/>
    </location>
</feature>
<feature type="region of interest" description="Disordered" evidence="1">
    <location>
        <begin position="488"/>
        <end position="527"/>
    </location>
</feature>
<evidence type="ECO:0000313" key="5">
    <source>
        <dbReference type="Proteomes" id="UP001217918"/>
    </source>
</evidence>
<protein>
    <recommendedName>
        <fullName evidence="6">Transcription factor IIIC 90kDa subunit N-terminal domain-containing protein</fullName>
    </recommendedName>
</protein>
<gene>
    <name evidence="4" type="ORF">P8C59_008496</name>
</gene>
<proteinExistence type="predicted"/>
<evidence type="ECO:0008006" key="6">
    <source>
        <dbReference type="Google" id="ProtNLM"/>
    </source>
</evidence>
<feature type="domain" description="Transcription factor IIIC 90kDa subunit N-terminal" evidence="2">
    <location>
        <begin position="196"/>
        <end position="235"/>
    </location>
</feature>
<feature type="compositionally biased region" description="Acidic residues" evidence="1">
    <location>
        <begin position="58"/>
        <end position="71"/>
    </location>
</feature>
<name>A0AAD9IBJ3_9PEZI</name>
<dbReference type="GO" id="GO:0000127">
    <property type="term" value="C:transcription factor TFIIIC complex"/>
    <property type="evidence" value="ECO:0007669"/>
    <property type="project" value="InterPro"/>
</dbReference>
<dbReference type="Pfam" id="PF12660">
    <property type="entry name" value="zf-TFIIIC"/>
    <property type="match status" value="1"/>
</dbReference>
<accession>A0AAD9IBJ3</accession>
<feature type="region of interest" description="Disordered" evidence="1">
    <location>
        <begin position="581"/>
        <end position="603"/>
    </location>
</feature>
<dbReference type="GO" id="GO:0006384">
    <property type="term" value="P:transcription initiation at RNA polymerase III promoter"/>
    <property type="evidence" value="ECO:0007669"/>
    <property type="project" value="InterPro"/>
</dbReference>
<organism evidence="4 5">
    <name type="scientific">Phyllachora maydis</name>
    <dbReference type="NCBI Taxonomy" id="1825666"/>
    <lineage>
        <taxon>Eukaryota</taxon>
        <taxon>Fungi</taxon>
        <taxon>Dikarya</taxon>
        <taxon>Ascomycota</taxon>
        <taxon>Pezizomycotina</taxon>
        <taxon>Sordariomycetes</taxon>
        <taxon>Sordariomycetidae</taxon>
        <taxon>Phyllachorales</taxon>
        <taxon>Phyllachoraceae</taxon>
        <taxon>Phyllachora</taxon>
    </lineage>
</organism>
<dbReference type="Proteomes" id="UP001217918">
    <property type="component" value="Unassembled WGS sequence"/>
</dbReference>
<feature type="compositionally biased region" description="Polar residues" evidence="1">
    <location>
        <begin position="77"/>
        <end position="88"/>
    </location>
</feature>
<dbReference type="EMBL" id="JAQQPM010000008">
    <property type="protein sequence ID" value="KAK2074275.1"/>
    <property type="molecule type" value="Genomic_DNA"/>
</dbReference>
<dbReference type="InterPro" id="IPR044230">
    <property type="entry name" value="GTF3C4"/>
</dbReference>
<reference evidence="4" key="1">
    <citation type="journal article" date="2023" name="Mol. Plant Microbe Interact.">
        <title>Elucidating the Obligate Nature and Biological Capacity of an Invasive Fungal Corn Pathogen.</title>
        <authorList>
            <person name="MacCready J.S."/>
            <person name="Roggenkamp E.M."/>
            <person name="Gdanetz K."/>
            <person name="Chilvers M.I."/>
        </authorList>
    </citation>
    <scope>NUCLEOTIDE SEQUENCE</scope>
    <source>
        <strain evidence="4">PM02</strain>
    </source>
</reference>
<evidence type="ECO:0000313" key="4">
    <source>
        <dbReference type="EMBL" id="KAK2074275.1"/>
    </source>
</evidence>
<comment type="caution">
    <text evidence="4">The sequence shown here is derived from an EMBL/GenBank/DDBJ whole genome shotgun (WGS) entry which is preliminary data.</text>
</comment>
<evidence type="ECO:0000256" key="1">
    <source>
        <dbReference type="SAM" id="MobiDB-lite"/>
    </source>
</evidence>
<dbReference type="AlphaFoldDB" id="A0AAD9IBJ3"/>
<dbReference type="GO" id="GO:0004402">
    <property type="term" value="F:histone acetyltransferase activity"/>
    <property type="evidence" value="ECO:0007669"/>
    <property type="project" value="InterPro"/>
</dbReference>
<feature type="domain" description="Transcription factor IIIC putative zinc-finger" evidence="3">
    <location>
        <begin position="657"/>
        <end position="722"/>
    </location>
</feature>
<feature type="compositionally biased region" description="Acidic residues" evidence="1">
    <location>
        <begin position="504"/>
        <end position="520"/>
    </location>
</feature>
<dbReference type="PANTHER" id="PTHR15496:SF2">
    <property type="entry name" value="GENERAL TRANSCRIPTION FACTOR 3C POLYPEPTIDE 4"/>
    <property type="match status" value="1"/>
</dbReference>
<keyword evidence="5" id="KW-1185">Reference proteome</keyword>
<evidence type="ECO:0000259" key="3">
    <source>
        <dbReference type="Pfam" id="PF12660"/>
    </source>
</evidence>
<dbReference type="Pfam" id="PF12657">
    <property type="entry name" value="TFIIIC_delta"/>
    <property type="match status" value="1"/>
</dbReference>